<evidence type="ECO:0000256" key="1">
    <source>
        <dbReference type="SAM" id="MobiDB-lite"/>
    </source>
</evidence>
<dbReference type="Gramene" id="rna-gnl|WGS:JABURB|Cocit.L2970.1">
    <property type="protein sequence ID" value="cds-KAF7847434.1"/>
    <property type="gene ID" value="gene-BT93_L2970"/>
</dbReference>
<evidence type="ECO:0000313" key="3">
    <source>
        <dbReference type="Proteomes" id="UP000806378"/>
    </source>
</evidence>
<comment type="caution">
    <text evidence="2">The sequence shown here is derived from an EMBL/GenBank/DDBJ whole genome shotgun (WGS) entry which is preliminary data.</text>
</comment>
<gene>
    <name evidence="2" type="ORF">BT93_L2970</name>
</gene>
<proteinExistence type="predicted"/>
<feature type="compositionally biased region" description="Basic residues" evidence="1">
    <location>
        <begin position="29"/>
        <end position="38"/>
    </location>
</feature>
<evidence type="ECO:0000313" key="2">
    <source>
        <dbReference type="EMBL" id="KAF7847434.1"/>
    </source>
</evidence>
<feature type="region of interest" description="Disordered" evidence="1">
    <location>
        <begin position="1"/>
        <end position="49"/>
    </location>
</feature>
<protein>
    <submittedName>
        <fullName evidence="2">Uncharacterized protein</fullName>
    </submittedName>
</protein>
<dbReference type="AlphaFoldDB" id="A0A8T0CJM0"/>
<sequence length="142" mass="16972">MSFSSSPNHFRHHFRHDYHSDDGRDYRVRSPHHARQHHHIDEPRDYRVQRSDTEVISYDSYPHYAHRPHTDHGLYGHTDRTEPRKARAVEIDVYDNSLASYLKDDAGSKLVADEDINDEAEQFIRMEHRKFNMSRWMSKNSG</sequence>
<name>A0A8T0CJM0_CORYI</name>
<keyword evidence="3" id="KW-1185">Reference proteome</keyword>
<dbReference type="EMBL" id="MU090823">
    <property type="protein sequence ID" value="KAF7847434.1"/>
    <property type="molecule type" value="Genomic_DNA"/>
</dbReference>
<accession>A0A8T0CJM0</accession>
<reference evidence="2" key="1">
    <citation type="submission" date="2020-05" db="EMBL/GenBank/DDBJ databases">
        <title>WGS assembly of Corymbia citriodora subspecies variegata.</title>
        <authorList>
            <person name="Barry K."/>
            <person name="Hundley H."/>
            <person name="Shu S."/>
            <person name="Jenkins J."/>
            <person name="Grimwood J."/>
            <person name="Baten A."/>
        </authorList>
    </citation>
    <scope>NUCLEOTIDE SEQUENCE</scope>
    <source>
        <strain evidence="2">CV2-018</strain>
    </source>
</reference>
<feature type="compositionally biased region" description="Basic and acidic residues" evidence="1">
    <location>
        <begin position="39"/>
        <end position="49"/>
    </location>
</feature>
<dbReference type="Proteomes" id="UP000806378">
    <property type="component" value="Unassembled WGS sequence"/>
</dbReference>
<organism evidence="2 3">
    <name type="scientific">Corymbia citriodora subsp. variegata</name>
    <dbReference type="NCBI Taxonomy" id="360336"/>
    <lineage>
        <taxon>Eukaryota</taxon>
        <taxon>Viridiplantae</taxon>
        <taxon>Streptophyta</taxon>
        <taxon>Embryophyta</taxon>
        <taxon>Tracheophyta</taxon>
        <taxon>Spermatophyta</taxon>
        <taxon>Magnoliopsida</taxon>
        <taxon>eudicotyledons</taxon>
        <taxon>Gunneridae</taxon>
        <taxon>Pentapetalae</taxon>
        <taxon>rosids</taxon>
        <taxon>malvids</taxon>
        <taxon>Myrtales</taxon>
        <taxon>Myrtaceae</taxon>
        <taxon>Myrtoideae</taxon>
        <taxon>Eucalypteae</taxon>
        <taxon>Corymbia</taxon>
    </lineage>
</organism>
<feature type="compositionally biased region" description="Basic and acidic residues" evidence="1">
    <location>
        <begin position="68"/>
        <end position="81"/>
    </location>
</feature>
<feature type="compositionally biased region" description="Basic and acidic residues" evidence="1">
    <location>
        <begin position="17"/>
        <end position="28"/>
    </location>
</feature>
<dbReference type="OrthoDB" id="851664at2759"/>
<feature type="region of interest" description="Disordered" evidence="1">
    <location>
        <begin position="61"/>
        <end position="81"/>
    </location>
</feature>